<evidence type="ECO:0000313" key="9">
    <source>
        <dbReference type="EMBL" id="GEM44712.1"/>
    </source>
</evidence>
<dbReference type="PANTHER" id="PTHR43829:SF9">
    <property type="entry name" value="AQUAPORIN-9"/>
    <property type="match status" value="1"/>
</dbReference>
<dbReference type="NCBIfam" id="TIGR00861">
    <property type="entry name" value="MIP"/>
    <property type="match status" value="1"/>
</dbReference>
<dbReference type="AlphaFoldDB" id="A0A511MVW3"/>
<evidence type="ECO:0000256" key="3">
    <source>
        <dbReference type="ARBA" id="ARBA00022448"/>
    </source>
</evidence>
<dbReference type="CDD" id="cd00333">
    <property type="entry name" value="MIP"/>
    <property type="match status" value="1"/>
</dbReference>
<dbReference type="GO" id="GO:0015254">
    <property type="term" value="F:glycerol channel activity"/>
    <property type="evidence" value="ECO:0007669"/>
    <property type="project" value="TreeGrafter"/>
</dbReference>
<dbReference type="PROSITE" id="PS00221">
    <property type="entry name" value="MIP"/>
    <property type="match status" value="1"/>
</dbReference>
<feature type="transmembrane region" description="Helical" evidence="8">
    <location>
        <begin position="142"/>
        <end position="163"/>
    </location>
</feature>
<feature type="transmembrane region" description="Helical" evidence="8">
    <location>
        <begin position="175"/>
        <end position="198"/>
    </location>
</feature>
<evidence type="ECO:0000256" key="4">
    <source>
        <dbReference type="ARBA" id="ARBA00022692"/>
    </source>
</evidence>
<feature type="transmembrane region" description="Helical" evidence="8">
    <location>
        <begin position="93"/>
        <end position="116"/>
    </location>
</feature>
<dbReference type="Proteomes" id="UP000321306">
    <property type="component" value="Unassembled WGS sequence"/>
</dbReference>
<dbReference type="Gene3D" id="1.20.1080.10">
    <property type="entry name" value="Glycerol uptake facilitator protein"/>
    <property type="match status" value="1"/>
</dbReference>
<feature type="transmembrane region" description="Helical" evidence="8">
    <location>
        <begin position="226"/>
        <end position="245"/>
    </location>
</feature>
<reference evidence="9 10" key="1">
    <citation type="submission" date="2019-07" db="EMBL/GenBank/DDBJ databases">
        <title>Whole genome shotgun sequence of Deinococcus cellulosilyticus NBRC 106333.</title>
        <authorList>
            <person name="Hosoyama A."/>
            <person name="Uohara A."/>
            <person name="Ohji S."/>
            <person name="Ichikawa N."/>
        </authorList>
    </citation>
    <scope>NUCLEOTIDE SEQUENCE [LARGE SCALE GENOMIC DNA]</scope>
    <source>
        <strain evidence="9 10">NBRC 106333</strain>
    </source>
</reference>
<dbReference type="EMBL" id="BJXB01000001">
    <property type="protein sequence ID" value="GEM44712.1"/>
    <property type="molecule type" value="Genomic_DNA"/>
</dbReference>
<dbReference type="RefSeq" id="WP_146881846.1">
    <property type="nucleotide sequence ID" value="NZ_BJXB01000001.1"/>
</dbReference>
<keyword evidence="3 7" id="KW-0813">Transport</keyword>
<dbReference type="InterPro" id="IPR022357">
    <property type="entry name" value="MIP_CS"/>
</dbReference>
<dbReference type="Pfam" id="PF00230">
    <property type="entry name" value="MIP"/>
    <property type="match status" value="1"/>
</dbReference>
<protein>
    <submittedName>
        <fullName evidence="9">Aquaporin</fullName>
    </submittedName>
</protein>
<feature type="transmembrane region" description="Helical" evidence="8">
    <location>
        <begin position="12"/>
        <end position="33"/>
    </location>
</feature>
<evidence type="ECO:0000256" key="6">
    <source>
        <dbReference type="ARBA" id="ARBA00023136"/>
    </source>
</evidence>
<evidence type="ECO:0000313" key="10">
    <source>
        <dbReference type="Proteomes" id="UP000321306"/>
    </source>
</evidence>
<dbReference type="PANTHER" id="PTHR43829">
    <property type="entry name" value="AQUAPORIN OR AQUAGLYCEROPORIN RELATED"/>
    <property type="match status" value="1"/>
</dbReference>
<feature type="transmembrane region" description="Helical" evidence="8">
    <location>
        <begin position="53"/>
        <end position="72"/>
    </location>
</feature>
<name>A0A511MVW3_DEIC1</name>
<evidence type="ECO:0000256" key="8">
    <source>
        <dbReference type="SAM" id="Phobius"/>
    </source>
</evidence>
<comment type="caution">
    <text evidence="9">The sequence shown here is derived from an EMBL/GenBank/DDBJ whole genome shotgun (WGS) entry which is preliminary data.</text>
</comment>
<dbReference type="GO" id="GO:0005886">
    <property type="term" value="C:plasma membrane"/>
    <property type="evidence" value="ECO:0007669"/>
    <property type="project" value="TreeGrafter"/>
</dbReference>
<comment type="subcellular location">
    <subcellularLocation>
        <location evidence="1">Membrane</location>
        <topology evidence="1">Multi-pass membrane protein</topology>
    </subcellularLocation>
</comment>
<keyword evidence="6 8" id="KW-0472">Membrane</keyword>
<gene>
    <name evidence="9" type="ORF">DC3_03470</name>
</gene>
<dbReference type="InterPro" id="IPR050363">
    <property type="entry name" value="MIP/Aquaporin"/>
</dbReference>
<proteinExistence type="inferred from homology"/>
<comment type="similarity">
    <text evidence="2 7">Belongs to the MIP/aquaporin (TC 1.A.8) family.</text>
</comment>
<dbReference type="InterPro" id="IPR000425">
    <property type="entry name" value="MIP"/>
</dbReference>
<keyword evidence="4 7" id="KW-0812">Transmembrane</keyword>
<dbReference type="OrthoDB" id="9807293at2"/>
<dbReference type="PRINTS" id="PR00783">
    <property type="entry name" value="MINTRINSICP"/>
</dbReference>
<dbReference type="SUPFAM" id="SSF81338">
    <property type="entry name" value="Aquaporin-like"/>
    <property type="match status" value="1"/>
</dbReference>
<accession>A0A511MVW3</accession>
<evidence type="ECO:0000256" key="1">
    <source>
        <dbReference type="ARBA" id="ARBA00004141"/>
    </source>
</evidence>
<keyword evidence="5 8" id="KW-1133">Transmembrane helix</keyword>
<dbReference type="InterPro" id="IPR023271">
    <property type="entry name" value="Aquaporin-like"/>
</dbReference>
<organism evidence="9 10">
    <name type="scientific">Deinococcus cellulosilyticus (strain DSM 18568 / NBRC 106333 / KACC 11606 / 5516J-15)</name>
    <dbReference type="NCBI Taxonomy" id="1223518"/>
    <lineage>
        <taxon>Bacteria</taxon>
        <taxon>Thermotogati</taxon>
        <taxon>Deinococcota</taxon>
        <taxon>Deinococci</taxon>
        <taxon>Deinococcales</taxon>
        <taxon>Deinococcaceae</taxon>
        <taxon>Deinococcus</taxon>
    </lineage>
</organism>
<evidence type="ECO:0000256" key="7">
    <source>
        <dbReference type="RuleBase" id="RU000477"/>
    </source>
</evidence>
<keyword evidence="10" id="KW-1185">Reference proteome</keyword>
<sequence>MKYTTGQEFISELIGTLVLIAFGLGVVAMVVLFPATPAIPGEVVKGGYTNIVLGWGLAVTMGVFISAQISGAHLNPAVTLALAVTGRFSWSKVLPYLAAQMMGAFLGAAIVFAVYYGQWIKVDPTFSQTAGVFSTFPAVPGFWPGFVDQVVGTALLMGMILAIGDHLKTPSAKALAPVVFGLLVVAIGASFGGMHGFAVNPARDLAPRLFSLVAGFENNGLVGSTIWIIPVVGPIAGALVGAWLYDLTIGRALKNESAPSVPAAAVQEAG</sequence>
<evidence type="ECO:0000256" key="5">
    <source>
        <dbReference type="ARBA" id="ARBA00022989"/>
    </source>
</evidence>
<evidence type="ECO:0000256" key="2">
    <source>
        <dbReference type="ARBA" id="ARBA00006175"/>
    </source>
</evidence>